<proteinExistence type="predicted"/>
<dbReference type="RefSeq" id="WP_073154523.1">
    <property type="nucleotide sequence ID" value="NZ_FQVL01000004.1"/>
</dbReference>
<dbReference type="OrthoDB" id="2706506at2"/>
<accession>A0A1M4X5L2</accession>
<evidence type="ECO:0000313" key="2">
    <source>
        <dbReference type="Proteomes" id="UP000184476"/>
    </source>
</evidence>
<evidence type="ECO:0008006" key="3">
    <source>
        <dbReference type="Google" id="ProtNLM"/>
    </source>
</evidence>
<keyword evidence="2" id="KW-1185">Reference proteome</keyword>
<organism evidence="1 2">
    <name type="scientific">Seinonella peptonophila</name>
    <dbReference type="NCBI Taxonomy" id="112248"/>
    <lineage>
        <taxon>Bacteria</taxon>
        <taxon>Bacillati</taxon>
        <taxon>Bacillota</taxon>
        <taxon>Bacilli</taxon>
        <taxon>Bacillales</taxon>
        <taxon>Thermoactinomycetaceae</taxon>
        <taxon>Seinonella</taxon>
    </lineage>
</organism>
<dbReference type="EMBL" id="FQVL01000004">
    <property type="protein sequence ID" value="SHE88663.1"/>
    <property type="molecule type" value="Genomic_DNA"/>
</dbReference>
<protein>
    <recommendedName>
        <fullName evidence="3">Hydrolase</fullName>
    </recommendedName>
</protein>
<dbReference type="STRING" id="112248.SAMN05444392_104131"/>
<evidence type="ECO:0000313" key="1">
    <source>
        <dbReference type="EMBL" id="SHE88663.1"/>
    </source>
</evidence>
<reference evidence="1 2" key="1">
    <citation type="submission" date="2016-11" db="EMBL/GenBank/DDBJ databases">
        <authorList>
            <person name="Jaros S."/>
            <person name="Januszkiewicz K."/>
            <person name="Wedrychowicz H."/>
        </authorList>
    </citation>
    <scope>NUCLEOTIDE SEQUENCE [LARGE SCALE GENOMIC DNA]</scope>
    <source>
        <strain evidence="1 2">DSM 44666</strain>
    </source>
</reference>
<gene>
    <name evidence="1" type="ORF">SAMN05444392_104131</name>
</gene>
<name>A0A1M4X5L2_9BACL</name>
<dbReference type="AlphaFoldDB" id="A0A1M4X5L2"/>
<dbReference type="Proteomes" id="UP000184476">
    <property type="component" value="Unassembled WGS sequence"/>
</dbReference>
<sequence length="108" mass="12587">MDKKRYYISIDTAANAGQIHEMPVSDDPYYDYEVEATPEQIAQLESLFVEMEESDFRSFLKAHIPYETQERMQESWTEDAKLSAIYRMIYKLGTDQTKVAIEQAGLPH</sequence>